<comment type="caution">
    <text evidence="19">The sequence shown here is derived from an EMBL/GenBank/DDBJ whole genome shotgun (WGS) entry which is preliminary data.</text>
</comment>
<gene>
    <name evidence="19" type="ORF">WA026_014165</name>
</gene>
<keyword evidence="7" id="KW-0813">Transport</keyword>
<dbReference type="NCBIfam" id="TIGR01381">
    <property type="entry name" value="E1_like_apg7"/>
    <property type="match status" value="1"/>
</dbReference>
<evidence type="ECO:0000313" key="19">
    <source>
        <dbReference type="EMBL" id="KAK9871714.1"/>
    </source>
</evidence>
<evidence type="ECO:0000313" key="20">
    <source>
        <dbReference type="Proteomes" id="UP001431783"/>
    </source>
</evidence>
<evidence type="ECO:0000259" key="18">
    <source>
        <dbReference type="Pfam" id="PF16420"/>
    </source>
</evidence>
<evidence type="ECO:0000256" key="8">
    <source>
        <dbReference type="ARBA" id="ARBA00022490"/>
    </source>
</evidence>
<evidence type="ECO:0000259" key="17">
    <source>
        <dbReference type="Pfam" id="PF00899"/>
    </source>
</evidence>
<dbReference type="AlphaFoldDB" id="A0AAW1TLV5"/>
<comment type="similarity">
    <text evidence="3">Belongs to the ATG7 family.</text>
</comment>
<feature type="region of interest" description="Disordered" evidence="16">
    <location>
        <begin position="689"/>
        <end position="717"/>
    </location>
</feature>
<dbReference type="InterPro" id="IPR035985">
    <property type="entry name" value="Ubiquitin-activating_enz"/>
</dbReference>
<evidence type="ECO:0000256" key="11">
    <source>
        <dbReference type="ARBA" id="ARBA00023006"/>
    </source>
</evidence>
<keyword evidence="20" id="KW-1185">Reference proteome</keyword>
<dbReference type="PANTHER" id="PTHR10953:SF3">
    <property type="entry name" value="UBIQUITIN-LIKE MODIFIER-ACTIVATING ENZYME ATG7"/>
    <property type="match status" value="1"/>
</dbReference>
<dbReference type="GO" id="GO:0000407">
    <property type="term" value="C:phagophore assembly site"/>
    <property type="evidence" value="ECO:0007669"/>
    <property type="project" value="UniProtKB-SubCell"/>
</dbReference>
<dbReference type="InterPro" id="IPR006285">
    <property type="entry name" value="Atg7"/>
</dbReference>
<feature type="compositionally biased region" description="Polar residues" evidence="16">
    <location>
        <begin position="763"/>
        <end position="774"/>
    </location>
</feature>
<comment type="subunit">
    <text evidence="4">Homodimer.</text>
</comment>
<evidence type="ECO:0000256" key="14">
    <source>
        <dbReference type="ARBA" id="ARBA00032823"/>
    </source>
</evidence>
<reference evidence="19 20" key="1">
    <citation type="submission" date="2023-03" db="EMBL/GenBank/DDBJ databases">
        <title>Genome insight into feeding habits of ladybird beetles.</title>
        <authorList>
            <person name="Li H.-S."/>
            <person name="Huang Y.-H."/>
            <person name="Pang H."/>
        </authorList>
    </citation>
    <scope>NUCLEOTIDE SEQUENCE [LARGE SCALE GENOMIC DNA]</scope>
    <source>
        <strain evidence="19">SYSU_2023b</strain>
        <tissue evidence="19">Whole body</tissue>
    </source>
</reference>
<dbReference type="PANTHER" id="PTHR10953">
    <property type="entry name" value="UBIQUITIN-ACTIVATING ENZYME E1"/>
    <property type="match status" value="1"/>
</dbReference>
<evidence type="ECO:0000256" key="12">
    <source>
        <dbReference type="ARBA" id="ARBA00029897"/>
    </source>
</evidence>
<comment type="subcellular location">
    <subcellularLocation>
        <location evidence="2">Cytoplasm</location>
    </subcellularLocation>
    <subcellularLocation>
        <location evidence="1">Preautophagosomal structure</location>
    </subcellularLocation>
</comment>
<accession>A0AAW1TLV5</accession>
<dbReference type="GO" id="GO:0032446">
    <property type="term" value="P:protein modification by small protein conjugation"/>
    <property type="evidence" value="ECO:0007669"/>
    <property type="project" value="TreeGrafter"/>
</dbReference>
<evidence type="ECO:0000256" key="13">
    <source>
        <dbReference type="ARBA" id="ARBA00030242"/>
    </source>
</evidence>
<sequence>MTTNYLEFVPVSSSINPSFWNKLSEIKLNIDKLVEIEHHIWGYFSHINDECKVPILEVNSTSFNTNFESQRIYIPFHGRILNMNTIEQFKDSDKTTIIHEVGERILQSIESGEALLMPSILNHFYVLSFVDLKKFNFYYWFAFPVPRNLSVTCNNVKIITDVFTDEQLQELWLQYCELECHQKPYFFVHLVENSVRVEKLQSKIDSINEVNYEEYYFTFYDISRSDNCPGSPLRNYIALILHKCPFLSGISVNFIAWRLERNEASILTISKSLIFQLKLPYCRPSLSSFVRADAGKGWVGWEKNERGKLGPRLSSMKGFMDPKELAESSVDLNLKLMKWRLVSNIDLEKIKQTNFLLLGSGTLGCSVARILLGWGARNISFVDNSNVAYSNPVRQSLFTFEDSKHAKPKSLAAADNLRKIFPGKSKSFQLTIPMPGHTVGDSMLEEVKKDVEKLTSLIKEHDVIFLLMDSRESRWLPTLLGSYFKKIVINAALGFDSFLVMRHGVRLNLDELRVRQYPLGFKGLKGNYLGCYFCNDVTAPGDSTKGRTLDQQCTVTRPGLSAIAGALSAELAISLLHHKEGAKAPAYFQIGYAANRQNEILDQCVLGLLPHSIRGYLSTFTQVLPATERYKLCVACSNIVQDAYAKDGFDFLLKVFQNSKFLEDITGLTTSNKDAEDIGIWELSDEEEVESTTYLEKSEADTESRMSNSSVEASTSRDEITVRYNDFCDIKECGQNTNSTETSTKASVPLQINQHSTEEQKNTTESNNSGELKNAQNTIREIINKAEMNFQRSPSEVDNITTERMIFEEGLATSRKDIADQDLSHPLIHASSKKIVSILENKNIISSAESLNLETEITDLEKTNITKQSASEHELINQVIPKSLVSSSSKLASISNRESTLQSQNISTNQTRFSSSFVKFNGILNKSATSTSTSKNSKICLPNELIPILEKQRAVSSARFIMSKQVHSKYEDNIISLKHRVDNFVSSSESFIRRTEEEIDEHCKVFHHSTLCNRDMEKMNVPIGEGMQTNKKELYSQISPTKHVEVEKNMIKPKNESFRCDLTNSKTYNADLITLKSNVQCLISSDSINSSDNDFKCIAPNESIKSSILDHLKKRKELLTIIANNLITSSESQSSNEVAVEQVDKHFLNTSSLDSENLKMNDSVYYLAESDSNKLLDDQ</sequence>
<keyword evidence="8" id="KW-0963">Cytoplasm</keyword>
<keyword evidence="9" id="KW-0833">Ubl conjugation pathway</keyword>
<dbReference type="GO" id="GO:0019778">
    <property type="term" value="F:Atg12 activating enzyme activity"/>
    <property type="evidence" value="ECO:0007669"/>
    <property type="project" value="TreeGrafter"/>
</dbReference>
<dbReference type="InterPro" id="IPR000594">
    <property type="entry name" value="ThiF_NAD_FAD-bd"/>
</dbReference>
<dbReference type="Pfam" id="PF16420">
    <property type="entry name" value="ATG7_N"/>
    <property type="match status" value="1"/>
</dbReference>
<feature type="domain" description="Ubiquitin-like modifier-activating enzyme Atg7 N-terminal" evidence="18">
    <location>
        <begin position="6"/>
        <end position="320"/>
    </location>
</feature>
<dbReference type="GO" id="GO:0019779">
    <property type="term" value="F:Atg8 activating enzyme activity"/>
    <property type="evidence" value="ECO:0007669"/>
    <property type="project" value="TreeGrafter"/>
</dbReference>
<name>A0AAW1TLV5_9CUCU</name>
<dbReference type="EMBL" id="JARQZJ010000007">
    <property type="protein sequence ID" value="KAK9871714.1"/>
    <property type="molecule type" value="Genomic_DNA"/>
</dbReference>
<proteinExistence type="inferred from homology"/>
<dbReference type="InterPro" id="IPR042523">
    <property type="entry name" value="Atg7_N_2"/>
</dbReference>
<evidence type="ECO:0000256" key="9">
    <source>
        <dbReference type="ARBA" id="ARBA00022786"/>
    </source>
</evidence>
<evidence type="ECO:0000256" key="3">
    <source>
        <dbReference type="ARBA" id="ARBA00010931"/>
    </source>
</evidence>
<feature type="active site" description="Glycyl thioester intermediate" evidence="15">
    <location>
        <position position="553"/>
    </location>
</feature>
<dbReference type="Proteomes" id="UP001431783">
    <property type="component" value="Unassembled WGS sequence"/>
</dbReference>
<dbReference type="Pfam" id="PF00899">
    <property type="entry name" value="ThiF"/>
    <property type="match status" value="1"/>
</dbReference>
<evidence type="ECO:0000256" key="16">
    <source>
        <dbReference type="SAM" id="MobiDB-lite"/>
    </source>
</evidence>
<dbReference type="FunFam" id="3.40.50.720:FF:000395">
    <property type="entry name" value="ubiquitin-like modifier-activating enzyme ATG7"/>
    <property type="match status" value="1"/>
</dbReference>
<evidence type="ECO:0000256" key="1">
    <source>
        <dbReference type="ARBA" id="ARBA00004329"/>
    </source>
</evidence>
<dbReference type="Gene3D" id="3.40.140.100">
    <property type="entry name" value="Ubiquitin-like modifier-activating enzyme ATG7 C-terminal domain"/>
    <property type="match status" value="1"/>
</dbReference>
<dbReference type="Gene3D" id="3.40.140.70">
    <property type="entry name" value="Ubiquitin-like modifier-activating enzyme ATG7 N-terminal domain"/>
    <property type="match status" value="1"/>
</dbReference>
<evidence type="ECO:0000256" key="10">
    <source>
        <dbReference type="ARBA" id="ARBA00022927"/>
    </source>
</evidence>
<keyword evidence="10" id="KW-0653">Protein transport</keyword>
<dbReference type="GO" id="GO:0015031">
    <property type="term" value="P:protein transport"/>
    <property type="evidence" value="ECO:0007669"/>
    <property type="project" value="UniProtKB-KW"/>
</dbReference>
<dbReference type="InterPro" id="IPR032197">
    <property type="entry name" value="Atg7_N"/>
</dbReference>
<dbReference type="InterPro" id="IPR045886">
    <property type="entry name" value="ThiF/MoeB/HesA"/>
</dbReference>
<organism evidence="19 20">
    <name type="scientific">Henosepilachna vigintioctopunctata</name>
    <dbReference type="NCBI Taxonomy" id="420089"/>
    <lineage>
        <taxon>Eukaryota</taxon>
        <taxon>Metazoa</taxon>
        <taxon>Ecdysozoa</taxon>
        <taxon>Arthropoda</taxon>
        <taxon>Hexapoda</taxon>
        <taxon>Insecta</taxon>
        <taxon>Pterygota</taxon>
        <taxon>Neoptera</taxon>
        <taxon>Endopterygota</taxon>
        <taxon>Coleoptera</taxon>
        <taxon>Polyphaga</taxon>
        <taxon>Cucujiformia</taxon>
        <taxon>Coccinelloidea</taxon>
        <taxon>Coccinellidae</taxon>
        <taxon>Epilachninae</taxon>
        <taxon>Epilachnini</taxon>
        <taxon>Henosepilachna</taxon>
    </lineage>
</organism>
<evidence type="ECO:0000256" key="5">
    <source>
        <dbReference type="ARBA" id="ARBA00017647"/>
    </source>
</evidence>
<keyword evidence="11" id="KW-0072">Autophagy</keyword>
<feature type="region of interest" description="Disordered" evidence="16">
    <location>
        <begin position="733"/>
        <end position="774"/>
    </location>
</feature>
<evidence type="ECO:0000256" key="4">
    <source>
        <dbReference type="ARBA" id="ARBA00011738"/>
    </source>
</evidence>
<dbReference type="GO" id="GO:0000422">
    <property type="term" value="P:autophagy of mitochondrion"/>
    <property type="evidence" value="ECO:0007669"/>
    <property type="project" value="TreeGrafter"/>
</dbReference>
<dbReference type="GO" id="GO:0034727">
    <property type="term" value="P:piecemeal microautophagy of the nucleus"/>
    <property type="evidence" value="ECO:0007669"/>
    <property type="project" value="TreeGrafter"/>
</dbReference>
<dbReference type="GO" id="GO:0006995">
    <property type="term" value="P:cellular response to nitrogen starvation"/>
    <property type="evidence" value="ECO:0007669"/>
    <property type="project" value="TreeGrafter"/>
</dbReference>
<evidence type="ECO:0000256" key="15">
    <source>
        <dbReference type="PIRSR" id="PIRSR606285-1"/>
    </source>
</evidence>
<feature type="compositionally biased region" description="Polar residues" evidence="16">
    <location>
        <begin position="705"/>
        <end position="714"/>
    </location>
</feature>
<protein>
    <recommendedName>
        <fullName evidence="5">Ubiquitin-like modifier-activating enzyme ATG7</fullName>
    </recommendedName>
    <alternativeName>
        <fullName evidence="12 14">ATG12-activating enzyme E1 ATG7</fullName>
    </alternativeName>
    <alternativeName>
        <fullName evidence="13">Autophagy-related protein 7</fullName>
    </alternativeName>
    <alternativeName>
        <fullName evidence="6">Ubiquitin-like modifier-activating enzyme atg7</fullName>
    </alternativeName>
</protein>
<dbReference type="SUPFAM" id="SSF69572">
    <property type="entry name" value="Activating enzymes of the ubiquitin-like proteins"/>
    <property type="match status" value="1"/>
</dbReference>
<feature type="domain" description="THIF-type NAD/FAD binding fold" evidence="17">
    <location>
        <begin position="337"/>
        <end position="592"/>
    </location>
</feature>
<evidence type="ECO:0000256" key="6">
    <source>
        <dbReference type="ARBA" id="ARBA00018730"/>
    </source>
</evidence>
<dbReference type="Gene3D" id="3.40.50.720">
    <property type="entry name" value="NAD(P)-binding Rossmann-like Domain"/>
    <property type="match status" value="1"/>
</dbReference>
<dbReference type="InterPro" id="IPR042522">
    <property type="entry name" value="Atg7_N_1"/>
</dbReference>
<dbReference type="GO" id="GO:0000045">
    <property type="term" value="P:autophagosome assembly"/>
    <property type="evidence" value="ECO:0007669"/>
    <property type="project" value="TreeGrafter"/>
</dbReference>
<feature type="compositionally biased region" description="Polar residues" evidence="16">
    <location>
        <begin position="734"/>
        <end position="755"/>
    </location>
</feature>
<evidence type="ECO:0000256" key="7">
    <source>
        <dbReference type="ARBA" id="ARBA00022448"/>
    </source>
</evidence>
<evidence type="ECO:0000256" key="2">
    <source>
        <dbReference type="ARBA" id="ARBA00004496"/>
    </source>
</evidence>